<sequence>MMTLERQKTPFRAGEVMAALLLVQPLLDVLSYFMQEAGTTAFTTALRMVLLAAVSLYGFVITDRKKPVLALYAVALAFWVIHMAGCFRQGYQDPVGDAAEYLKLLQFPLWTAAFSAMLRQGQDLDRRAVACLVGDFLLILFIIALSFGLGMPVYTYDYPDRGIQLGILGWFGVANAQSAIVLVLGAPLLLWGYRSGKLWVFTLCAAGGFSLLYFTGTRLTYFGAILLAGGFFVLVLLGRKRWVFCLPLAVALALLVAFQGMSPMVARQAMSVDSDSYYEELTQQYLGEDSDFVYREGEEIPPEILEKIRALYTEVYGKRGIYNTMLLGDLIQEFGVDRVMEEYGYTVDGELLYDVRDKKLHALHLVWEDQDLFTHLFGFEYAKAQIGVTNYDPENDFPALRYFYGYVGAALYVGYCLYFPLLALWHLVRKLRSFFSYPWAEAGTYLAMLAFGFGAAQFSGQVLRKPSVTVYLSLAAALLLGLFSREREPLEKGEEPVVLPGKM</sequence>
<dbReference type="Proteomes" id="UP000823915">
    <property type="component" value="Unassembled WGS sequence"/>
</dbReference>
<accession>A0A9D2C041</accession>
<dbReference type="InterPro" id="IPR049504">
    <property type="entry name" value="O-antigen_lig"/>
</dbReference>
<dbReference type="GO" id="GO:0016874">
    <property type="term" value="F:ligase activity"/>
    <property type="evidence" value="ECO:0007669"/>
    <property type="project" value="UniProtKB-KW"/>
</dbReference>
<protein>
    <submittedName>
        <fullName evidence="2">O-antigen ligase family protein</fullName>
    </submittedName>
</protein>
<feature type="transmembrane region" description="Helical" evidence="1">
    <location>
        <begin position="468"/>
        <end position="484"/>
    </location>
</feature>
<keyword evidence="2" id="KW-0436">Ligase</keyword>
<feature type="transmembrane region" description="Helical" evidence="1">
    <location>
        <begin position="403"/>
        <end position="425"/>
    </location>
</feature>
<feature type="transmembrane region" description="Helical" evidence="1">
    <location>
        <begin position="40"/>
        <end position="61"/>
    </location>
</feature>
<feature type="transmembrane region" description="Helical" evidence="1">
    <location>
        <begin position="437"/>
        <end position="456"/>
    </location>
</feature>
<feature type="transmembrane region" description="Helical" evidence="1">
    <location>
        <begin position="220"/>
        <end position="237"/>
    </location>
</feature>
<feature type="transmembrane region" description="Helical" evidence="1">
    <location>
        <begin position="242"/>
        <end position="261"/>
    </location>
</feature>
<name>A0A9D2C041_9FIRM</name>
<feature type="transmembrane region" description="Helical" evidence="1">
    <location>
        <begin position="130"/>
        <end position="155"/>
    </location>
</feature>
<feature type="transmembrane region" description="Helical" evidence="1">
    <location>
        <begin position="101"/>
        <end position="118"/>
    </location>
</feature>
<proteinExistence type="predicted"/>
<evidence type="ECO:0000313" key="3">
    <source>
        <dbReference type="Proteomes" id="UP000823915"/>
    </source>
</evidence>
<feature type="transmembrane region" description="Helical" evidence="1">
    <location>
        <begin position="12"/>
        <end position="34"/>
    </location>
</feature>
<feature type="transmembrane region" description="Helical" evidence="1">
    <location>
        <begin position="167"/>
        <end position="191"/>
    </location>
</feature>
<evidence type="ECO:0000256" key="1">
    <source>
        <dbReference type="SAM" id="Phobius"/>
    </source>
</evidence>
<keyword evidence="1" id="KW-1133">Transmembrane helix</keyword>
<comment type="caution">
    <text evidence="2">The sequence shown here is derived from an EMBL/GenBank/DDBJ whole genome shotgun (WGS) entry which is preliminary data.</text>
</comment>
<evidence type="ECO:0000313" key="2">
    <source>
        <dbReference type="EMBL" id="HIY26813.1"/>
    </source>
</evidence>
<feature type="transmembrane region" description="Helical" evidence="1">
    <location>
        <begin position="198"/>
        <end position="214"/>
    </location>
</feature>
<keyword evidence="1" id="KW-0812">Transmembrane</keyword>
<feature type="transmembrane region" description="Helical" evidence="1">
    <location>
        <begin position="68"/>
        <end position="85"/>
    </location>
</feature>
<keyword evidence="1" id="KW-0472">Membrane</keyword>
<dbReference type="AlphaFoldDB" id="A0A9D2C041"/>
<dbReference type="Pfam" id="PF13425">
    <property type="entry name" value="O-antigen_lig"/>
    <property type="match status" value="1"/>
</dbReference>
<reference evidence="2" key="1">
    <citation type="journal article" date="2021" name="PeerJ">
        <title>Extensive microbial diversity within the chicken gut microbiome revealed by metagenomics and culture.</title>
        <authorList>
            <person name="Gilroy R."/>
            <person name="Ravi A."/>
            <person name="Getino M."/>
            <person name="Pursley I."/>
            <person name="Horton D.L."/>
            <person name="Alikhan N.F."/>
            <person name="Baker D."/>
            <person name="Gharbi K."/>
            <person name="Hall N."/>
            <person name="Watson M."/>
            <person name="Adriaenssens E.M."/>
            <person name="Foster-Nyarko E."/>
            <person name="Jarju S."/>
            <person name="Secka A."/>
            <person name="Antonio M."/>
            <person name="Oren A."/>
            <person name="Chaudhuri R.R."/>
            <person name="La Ragione R."/>
            <person name="Hildebrand F."/>
            <person name="Pallen M.J."/>
        </authorList>
    </citation>
    <scope>NUCLEOTIDE SEQUENCE</scope>
    <source>
        <strain evidence="2">1282</strain>
    </source>
</reference>
<gene>
    <name evidence="2" type="ORF">H9838_06530</name>
</gene>
<reference evidence="2" key="2">
    <citation type="submission" date="2021-04" db="EMBL/GenBank/DDBJ databases">
        <authorList>
            <person name="Gilroy R."/>
        </authorList>
    </citation>
    <scope>NUCLEOTIDE SEQUENCE</scope>
    <source>
        <strain evidence="2">1282</strain>
    </source>
</reference>
<organism evidence="2 3">
    <name type="scientific">Candidatus Acutalibacter pullistercoris</name>
    <dbReference type="NCBI Taxonomy" id="2838418"/>
    <lineage>
        <taxon>Bacteria</taxon>
        <taxon>Bacillati</taxon>
        <taxon>Bacillota</taxon>
        <taxon>Clostridia</taxon>
        <taxon>Eubacteriales</taxon>
        <taxon>Acutalibacteraceae</taxon>
        <taxon>Acutalibacter</taxon>
    </lineage>
</organism>
<dbReference type="EMBL" id="DXDU01000107">
    <property type="protein sequence ID" value="HIY26813.1"/>
    <property type="molecule type" value="Genomic_DNA"/>
</dbReference>